<feature type="region of interest" description="Disordered" evidence="1">
    <location>
        <begin position="28"/>
        <end position="48"/>
    </location>
</feature>
<dbReference type="RefSeq" id="WP_085028772.1">
    <property type="nucleotide sequence ID" value="NZ_CP020772.1"/>
</dbReference>
<proteinExistence type="predicted"/>
<dbReference type="AlphaFoldDB" id="A0A1W5ZSP5"/>
<feature type="region of interest" description="Disordered" evidence="1">
    <location>
        <begin position="75"/>
        <end position="132"/>
    </location>
</feature>
<keyword evidence="5" id="KW-1185">Reference proteome</keyword>
<dbReference type="Pfam" id="PF03413">
    <property type="entry name" value="PepSY"/>
    <property type="match status" value="2"/>
</dbReference>
<evidence type="ECO:0000256" key="2">
    <source>
        <dbReference type="SAM" id="SignalP"/>
    </source>
</evidence>
<accession>A0A1W5ZSP5</accession>
<dbReference type="InterPro" id="IPR025711">
    <property type="entry name" value="PepSY"/>
</dbReference>
<feature type="signal peptide" evidence="2">
    <location>
        <begin position="1"/>
        <end position="24"/>
    </location>
</feature>
<dbReference type="KEGG" id="hmn:HM131_05595"/>
<evidence type="ECO:0000259" key="3">
    <source>
        <dbReference type="Pfam" id="PF03413"/>
    </source>
</evidence>
<feature type="domain" description="PepSY" evidence="3">
    <location>
        <begin position="38"/>
        <end position="98"/>
    </location>
</feature>
<protein>
    <recommendedName>
        <fullName evidence="3">PepSY domain-containing protein</fullName>
    </recommendedName>
</protein>
<organism evidence="4 5">
    <name type="scientific">Halobacillus mangrovi</name>
    <dbReference type="NCBI Taxonomy" id="402384"/>
    <lineage>
        <taxon>Bacteria</taxon>
        <taxon>Bacillati</taxon>
        <taxon>Bacillota</taxon>
        <taxon>Bacilli</taxon>
        <taxon>Bacillales</taxon>
        <taxon>Bacillaceae</taxon>
        <taxon>Halobacillus</taxon>
    </lineage>
</organism>
<dbReference type="STRING" id="402384.HM131_05595"/>
<evidence type="ECO:0000313" key="4">
    <source>
        <dbReference type="EMBL" id="ARI76340.1"/>
    </source>
</evidence>
<feature type="domain" description="PepSY" evidence="3">
    <location>
        <begin position="115"/>
        <end position="167"/>
    </location>
</feature>
<evidence type="ECO:0000313" key="5">
    <source>
        <dbReference type="Proteomes" id="UP000192527"/>
    </source>
</evidence>
<reference evidence="4 5" key="1">
    <citation type="submission" date="2017-04" db="EMBL/GenBank/DDBJ databases">
        <title>The whole genome sequencing and assembly of Halobacillus mangrovi strain.</title>
        <authorList>
            <person name="Lee S.-J."/>
            <person name="Park M.-K."/>
            <person name="Kim J.-Y."/>
            <person name="Lee Y.-J."/>
            <person name="Yi H."/>
            <person name="Bahn Y.-S."/>
            <person name="Kim J.F."/>
            <person name="Lee D.-W."/>
        </authorList>
    </citation>
    <scope>NUCLEOTIDE SEQUENCE [LARGE SCALE GENOMIC DNA]</scope>
    <source>
        <strain evidence="4 5">KTB 131</strain>
    </source>
</reference>
<keyword evidence="2" id="KW-0732">Signal</keyword>
<dbReference type="OrthoDB" id="5361545at2"/>
<feature type="compositionally biased region" description="Basic and acidic residues" evidence="1">
    <location>
        <begin position="108"/>
        <end position="132"/>
    </location>
</feature>
<name>A0A1W5ZSP5_9BACI</name>
<evidence type="ECO:0000256" key="1">
    <source>
        <dbReference type="SAM" id="MobiDB-lite"/>
    </source>
</evidence>
<feature type="chain" id="PRO_5012190560" description="PepSY domain-containing protein" evidence="2">
    <location>
        <begin position="25"/>
        <end position="175"/>
    </location>
</feature>
<sequence length="175" mass="19115">MKKKLIIGGITGAIVLGGAFGVNAMTNNGDDWNGQDAKLSQEDAEQSAKEEIQGLTIDKVEKDKAGDRLIYEVEGTTEDGKEADIEIDANSGEIVKSERDDDDDSEDNESHADLKVSKEKAEEMAKKEGKGEVVEVELEDGHYEVEMKDGKTEYEVKINGQTGEVMASKQDQDDD</sequence>
<dbReference type="Gene3D" id="3.10.450.40">
    <property type="match status" value="2"/>
</dbReference>
<dbReference type="EMBL" id="CP020772">
    <property type="protein sequence ID" value="ARI76340.1"/>
    <property type="molecule type" value="Genomic_DNA"/>
</dbReference>
<gene>
    <name evidence="4" type="ORF">HM131_05595</name>
</gene>
<dbReference type="Proteomes" id="UP000192527">
    <property type="component" value="Chromosome"/>
</dbReference>